<feature type="binding site" evidence="5">
    <location>
        <position position="84"/>
    </location>
    <ligand>
        <name>Mg(2+)</name>
        <dbReference type="ChEBI" id="CHEBI:18420"/>
        <label>1</label>
        <note>catalytic</note>
    </ligand>
</feature>
<dbReference type="InterPro" id="IPR020583">
    <property type="entry name" value="Inositol_monoP_metal-BS"/>
</dbReference>
<dbReference type="OrthoDB" id="9785695at2"/>
<evidence type="ECO:0000256" key="4">
    <source>
        <dbReference type="ARBA" id="ARBA00022842"/>
    </source>
</evidence>
<evidence type="ECO:0000256" key="5">
    <source>
        <dbReference type="PIRSR" id="PIRSR600760-2"/>
    </source>
</evidence>
<comment type="similarity">
    <text evidence="1">Belongs to the inositol monophosphatase superfamily.</text>
</comment>
<reference evidence="6 7" key="1">
    <citation type="submission" date="2019-03" db="EMBL/GenBank/DDBJ databases">
        <title>Genomic Encyclopedia of Type Strains, Phase III (KMG-III): the genomes of soil and plant-associated and newly described type strains.</title>
        <authorList>
            <person name="Whitman W."/>
        </authorList>
    </citation>
    <scope>NUCLEOTIDE SEQUENCE [LARGE SCALE GENOMIC DNA]</scope>
    <source>
        <strain evidence="6 7">CECT 8976</strain>
    </source>
</reference>
<evidence type="ECO:0000313" key="7">
    <source>
        <dbReference type="Proteomes" id="UP000295611"/>
    </source>
</evidence>
<accession>A0A4R7B8E9</accession>
<dbReference type="Proteomes" id="UP000295611">
    <property type="component" value="Unassembled WGS sequence"/>
</dbReference>
<dbReference type="EMBL" id="SNZP01000006">
    <property type="protein sequence ID" value="TDR80065.1"/>
    <property type="molecule type" value="Genomic_DNA"/>
</dbReference>
<feature type="binding site" evidence="5">
    <location>
        <position position="86"/>
    </location>
    <ligand>
        <name>Mg(2+)</name>
        <dbReference type="ChEBI" id="CHEBI:18420"/>
        <label>1</label>
        <note>catalytic</note>
    </ligand>
</feature>
<protein>
    <submittedName>
        <fullName evidence="6">Myo-inositol-1(Or 4)-monophosphatase</fullName>
    </submittedName>
</protein>
<dbReference type="PRINTS" id="PR00377">
    <property type="entry name" value="IMPHPHTASES"/>
</dbReference>
<dbReference type="Gene3D" id="3.30.540.10">
    <property type="entry name" value="Fructose-1,6-Bisphosphatase, subunit A, domain 1"/>
    <property type="match status" value="1"/>
</dbReference>
<dbReference type="SUPFAM" id="SSF56655">
    <property type="entry name" value="Carbohydrate phosphatase"/>
    <property type="match status" value="1"/>
</dbReference>
<comment type="caution">
    <text evidence="6">The sequence shown here is derived from an EMBL/GenBank/DDBJ whole genome shotgun (WGS) entry which is preliminary data.</text>
</comment>
<dbReference type="PROSITE" id="PS00629">
    <property type="entry name" value="IMP_1"/>
    <property type="match status" value="1"/>
</dbReference>
<dbReference type="InterPro" id="IPR000760">
    <property type="entry name" value="Inositol_monophosphatase-like"/>
</dbReference>
<gene>
    <name evidence="6" type="ORF">DFP86_106208</name>
</gene>
<evidence type="ECO:0000313" key="6">
    <source>
        <dbReference type="EMBL" id="TDR80065.1"/>
    </source>
</evidence>
<dbReference type="GO" id="GO:0007165">
    <property type="term" value="P:signal transduction"/>
    <property type="evidence" value="ECO:0007669"/>
    <property type="project" value="TreeGrafter"/>
</dbReference>
<dbReference type="RefSeq" id="WP_133680411.1">
    <property type="nucleotide sequence ID" value="NZ_SNZP01000006.1"/>
</dbReference>
<dbReference type="AlphaFoldDB" id="A0A4R7B8E9"/>
<keyword evidence="3" id="KW-0378">Hydrolase</keyword>
<evidence type="ECO:0000256" key="2">
    <source>
        <dbReference type="ARBA" id="ARBA00022723"/>
    </source>
</evidence>
<feature type="binding site" evidence="5">
    <location>
        <position position="63"/>
    </location>
    <ligand>
        <name>Mg(2+)</name>
        <dbReference type="ChEBI" id="CHEBI:18420"/>
        <label>1</label>
        <note>catalytic</note>
    </ligand>
</feature>
<dbReference type="Gene3D" id="3.40.190.80">
    <property type="match status" value="1"/>
</dbReference>
<feature type="binding site" evidence="5">
    <location>
        <position position="208"/>
    </location>
    <ligand>
        <name>Mg(2+)</name>
        <dbReference type="ChEBI" id="CHEBI:18420"/>
        <label>1</label>
        <note>catalytic</note>
    </ligand>
</feature>
<dbReference type="GO" id="GO:0006020">
    <property type="term" value="P:inositol metabolic process"/>
    <property type="evidence" value="ECO:0007669"/>
    <property type="project" value="TreeGrafter"/>
</dbReference>
<comment type="cofactor">
    <cofactor evidence="5">
        <name>Mg(2+)</name>
        <dbReference type="ChEBI" id="CHEBI:18420"/>
    </cofactor>
</comment>
<dbReference type="PANTHER" id="PTHR20854">
    <property type="entry name" value="INOSITOL MONOPHOSPHATASE"/>
    <property type="match status" value="1"/>
</dbReference>
<keyword evidence="7" id="KW-1185">Reference proteome</keyword>
<evidence type="ECO:0000256" key="3">
    <source>
        <dbReference type="ARBA" id="ARBA00022801"/>
    </source>
</evidence>
<organism evidence="6 7">
    <name type="scientific">Paludibacterium purpuratum</name>
    <dbReference type="NCBI Taxonomy" id="1144873"/>
    <lineage>
        <taxon>Bacteria</taxon>
        <taxon>Pseudomonadati</taxon>
        <taxon>Pseudomonadota</taxon>
        <taxon>Betaproteobacteria</taxon>
        <taxon>Neisseriales</taxon>
        <taxon>Chromobacteriaceae</taxon>
        <taxon>Paludibacterium</taxon>
    </lineage>
</organism>
<keyword evidence="2 5" id="KW-0479">Metal-binding</keyword>
<proteinExistence type="inferred from homology"/>
<sequence length="265" mass="29275">MTDVNILISDALRGIERIGLDILSPVVMAEKESSELVSNLDLAIDEFLKQALPAIRPIPYISEETIDGVQSAEMEDIRDFWLVDPLDGTVNAVHGLQYFSTSVSLILDNRVEAAAVLNIPTGDIFSATRGGGLVKNGQRVTIRKNPSKIIMATGFAHDKRLHALQIEVMRRVLPKIDDFRRLASPCLDLAFVAEGVLSGSFEFLKAWDFCAGSLFLDEVGLTHNQSGLFHLSELNRQHWFVCGTADMVCLVTNIYDEIRNDPCSA</sequence>
<dbReference type="GO" id="GO:0046872">
    <property type="term" value="F:metal ion binding"/>
    <property type="evidence" value="ECO:0007669"/>
    <property type="project" value="UniProtKB-KW"/>
</dbReference>
<evidence type="ECO:0000256" key="1">
    <source>
        <dbReference type="ARBA" id="ARBA00009759"/>
    </source>
</evidence>
<dbReference type="PANTHER" id="PTHR20854:SF4">
    <property type="entry name" value="INOSITOL-1-MONOPHOSPHATASE-RELATED"/>
    <property type="match status" value="1"/>
</dbReference>
<dbReference type="GO" id="GO:0008934">
    <property type="term" value="F:inositol monophosphate 1-phosphatase activity"/>
    <property type="evidence" value="ECO:0007669"/>
    <property type="project" value="TreeGrafter"/>
</dbReference>
<keyword evidence="4 5" id="KW-0460">Magnesium</keyword>
<dbReference type="Pfam" id="PF00459">
    <property type="entry name" value="Inositol_P"/>
    <property type="match status" value="1"/>
</dbReference>
<name>A0A4R7B8E9_9NEIS</name>
<feature type="binding site" evidence="5">
    <location>
        <position position="87"/>
    </location>
    <ligand>
        <name>Mg(2+)</name>
        <dbReference type="ChEBI" id="CHEBI:18420"/>
        <label>1</label>
        <note>catalytic</note>
    </ligand>
</feature>